<dbReference type="InterPro" id="IPR002372">
    <property type="entry name" value="PQQ_rpt_dom"/>
</dbReference>
<evidence type="ECO:0000313" key="5">
    <source>
        <dbReference type="Proteomes" id="UP001601976"/>
    </source>
</evidence>
<dbReference type="InterPro" id="IPR011047">
    <property type="entry name" value="Quinoprotein_ADH-like_sf"/>
</dbReference>
<evidence type="ECO:0000313" key="4">
    <source>
        <dbReference type="EMBL" id="MFF3343255.1"/>
    </source>
</evidence>
<feature type="signal peptide" evidence="2">
    <location>
        <begin position="1"/>
        <end position="28"/>
    </location>
</feature>
<dbReference type="InterPro" id="IPR015943">
    <property type="entry name" value="WD40/YVTN_repeat-like_dom_sf"/>
</dbReference>
<keyword evidence="2" id="KW-0732">Signal</keyword>
<feature type="domain" description="Pyrrolo-quinoline quinone repeat" evidence="3">
    <location>
        <begin position="178"/>
        <end position="401"/>
    </location>
</feature>
<comment type="caution">
    <text evidence="4">The sequence shown here is derived from an EMBL/GenBank/DDBJ whole genome shotgun (WGS) entry which is preliminary data.</text>
</comment>
<accession>A0ABW6RNW1</accession>
<gene>
    <name evidence="4" type="ORF">ACFYWW_31935</name>
</gene>
<name>A0ABW6RNW1_9ACTN</name>
<dbReference type="RefSeq" id="WP_387898823.1">
    <property type="nucleotide sequence ID" value="NZ_JBIAPK010000013.1"/>
</dbReference>
<evidence type="ECO:0000256" key="2">
    <source>
        <dbReference type="SAM" id="SignalP"/>
    </source>
</evidence>
<proteinExistence type="predicted"/>
<dbReference type="SUPFAM" id="SSF50998">
    <property type="entry name" value="Quinoprotein alcohol dehydrogenase-like"/>
    <property type="match status" value="1"/>
</dbReference>
<evidence type="ECO:0000256" key="1">
    <source>
        <dbReference type="SAM" id="MobiDB-lite"/>
    </source>
</evidence>
<feature type="chain" id="PRO_5045183691" evidence="2">
    <location>
        <begin position="29"/>
        <end position="436"/>
    </location>
</feature>
<protein>
    <submittedName>
        <fullName evidence="4">PQQ-binding-like beta-propeller repeat protein</fullName>
    </submittedName>
</protein>
<dbReference type="EMBL" id="JBIAPK010000013">
    <property type="protein sequence ID" value="MFF3343255.1"/>
    <property type="molecule type" value="Genomic_DNA"/>
</dbReference>
<dbReference type="Gene3D" id="2.130.10.10">
    <property type="entry name" value="YVTN repeat-like/Quinoprotein amine dehydrogenase"/>
    <property type="match status" value="1"/>
</dbReference>
<sequence length="436" mass="45464">MKRRFKRTGGLAAAVALMLVAGCGGSDGDDKGAAHGGEPSNPAGTQGPAMREVKAPVHFSVGKAVALPESAGAGNISIGGLQHPLPLALHRGMVYIARPDGMEIASGYREADPVLIRPKHEPLFTMDDLGLTVGSNPARRPIIAESKGKTLALSSVVTKVPGSGTTKGHHEVELLVADTDTAARAWSARIPLGEMEYALDVEEEDTEVVGIYGDTVALYAQGRLFGVNVDSHQKVWTAPGTYAAGAVLAAGKLVALRDDADGDKRPVGLDPTDGSQKWAIDDISAETLNAASPGTVIVGGYLSSEDSRDGSVLLEAASSRRIETYDGIMKADSCDYDGRSTTICAGADSVAAYNTQTGKERWTLPDKSGNRVAPEVTLVRAGLIYGTTENGPVVLDSTTGADKEDQPGIAPYFSDGYVGIALTDSDHTVTAYRTEN</sequence>
<keyword evidence="5" id="KW-1185">Reference proteome</keyword>
<dbReference type="PROSITE" id="PS51257">
    <property type="entry name" value="PROKAR_LIPOPROTEIN"/>
    <property type="match status" value="1"/>
</dbReference>
<evidence type="ECO:0000259" key="3">
    <source>
        <dbReference type="Pfam" id="PF13360"/>
    </source>
</evidence>
<dbReference type="Pfam" id="PF13360">
    <property type="entry name" value="PQQ_2"/>
    <property type="match status" value="1"/>
</dbReference>
<feature type="region of interest" description="Disordered" evidence="1">
    <location>
        <begin position="29"/>
        <end position="48"/>
    </location>
</feature>
<reference evidence="4 5" key="1">
    <citation type="submission" date="2024-10" db="EMBL/GenBank/DDBJ databases">
        <title>The Natural Products Discovery Center: Release of the First 8490 Sequenced Strains for Exploring Actinobacteria Biosynthetic Diversity.</title>
        <authorList>
            <person name="Kalkreuter E."/>
            <person name="Kautsar S.A."/>
            <person name="Yang D."/>
            <person name="Bader C.D."/>
            <person name="Teijaro C.N."/>
            <person name="Fluegel L."/>
            <person name="Davis C.M."/>
            <person name="Simpson J.R."/>
            <person name="Lauterbach L."/>
            <person name="Steele A.D."/>
            <person name="Gui C."/>
            <person name="Meng S."/>
            <person name="Li G."/>
            <person name="Viehrig K."/>
            <person name="Ye F."/>
            <person name="Su P."/>
            <person name="Kiefer A.F."/>
            <person name="Nichols A."/>
            <person name="Cepeda A.J."/>
            <person name="Yan W."/>
            <person name="Fan B."/>
            <person name="Jiang Y."/>
            <person name="Adhikari A."/>
            <person name="Zheng C.-J."/>
            <person name="Schuster L."/>
            <person name="Cowan T.M."/>
            <person name="Smanski M.J."/>
            <person name="Chevrette M.G."/>
            <person name="De Carvalho L.P.S."/>
            <person name="Shen B."/>
        </authorList>
    </citation>
    <scope>NUCLEOTIDE SEQUENCE [LARGE SCALE GENOMIC DNA]</scope>
    <source>
        <strain evidence="4 5">NPDC003029</strain>
    </source>
</reference>
<organism evidence="4 5">
    <name type="scientific">Streptomyces flavidovirens</name>
    <dbReference type="NCBI Taxonomy" id="67298"/>
    <lineage>
        <taxon>Bacteria</taxon>
        <taxon>Bacillati</taxon>
        <taxon>Actinomycetota</taxon>
        <taxon>Actinomycetes</taxon>
        <taxon>Kitasatosporales</taxon>
        <taxon>Streptomycetaceae</taxon>
        <taxon>Streptomyces</taxon>
    </lineage>
</organism>
<dbReference type="Proteomes" id="UP001601976">
    <property type="component" value="Unassembled WGS sequence"/>
</dbReference>